<protein>
    <recommendedName>
        <fullName evidence="2">HDOD domain-containing protein</fullName>
    </recommendedName>
</protein>
<comment type="caution">
    <text evidence="3">The sequence shown here is derived from an EMBL/GenBank/DDBJ whole genome shotgun (WGS) entry which is preliminary data.</text>
</comment>
<name>A0ABP9ZWK9_9GAMM</name>
<evidence type="ECO:0000256" key="1">
    <source>
        <dbReference type="SAM" id="MobiDB-lite"/>
    </source>
</evidence>
<dbReference type="SUPFAM" id="SSF109604">
    <property type="entry name" value="HD-domain/PDEase-like"/>
    <property type="match status" value="1"/>
</dbReference>
<keyword evidence="4" id="KW-1185">Reference proteome</keyword>
<dbReference type="RefSeq" id="WP_353293446.1">
    <property type="nucleotide sequence ID" value="NZ_BAABWH010000001.1"/>
</dbReference>
<dbReference type="EMBL" id="BAABWH010000001">
    <property type="protein sequence ID" value="GAA6144522.1"/>
    <property type="molecule type" value="Genomic_DNA"/>
</dbReference>
<gene>
    <name evidence="3" type="ORF">NBRC116585_06390</name>
</gene>
<dbReference type="Gene3D" id="1.10.3210.10">
    <property type="entry name" value="Hypothetical protein af1432"/>
    <property type="match status" value="1"/>
</dbReference>
<dbReference type="PROSITE" id="PS51833">
    <property type="entry name" value="HDOD"/>
    <property type="match status" value="1"/>
</dbReference>
<feature type="compositionally biased region" description="Low complexity" evidence="1">
    <location>
        <begin position="376"/>
        <end position="390"/>
    </location>
</feature>
<reference evidence="3 4" key="1">
    <citation type="submission" date="2024-04" db="EMBL/GenBank/DDBJ databases">
        <title>Draft genome sequence of Thalassolituus maritimus NBRC 116585.</title>
        <authorList>
            <person name="Miyakawa T."/>
            <person name="Kusuya Y."/>
            <person name="Miura T."/>
        </authorList>
    </citation>
    <scope>NUCLEOTIDE SEQUENCE [LARGE SCALE GENOMIC DNA]</scope>
    <source>
        <strain evidence="3 4">5NW40-0001</strain>
    </source>
</reference>
<organism evidence="3 4">
    <name type="scientific">Thalassolituus maritimus</name>
    <dbReference type="NCBI Taxonomy" id="484498"/>
    <lineage>
        <taxon>Bacteria</taxon>
        <taxon>Pseudomonadati</taxon>
        <taxon>Pseudomonadota</taxon>
        <taxon>Gammaproteobacteria</taxon>
        <taxon>Oceanospirillales</taxon>
        <taxon>Oceanospirillaceae</taxon>
        <taxon>Thalassolituus</taxon>
    </lineage>
</organism>
<feature type="region of interest" description="Disordered" evidence="1">
    <location>
        <begin position="330"/>
        <end position="398"/>
    </location>
</feature>
<dbReference type="Pfam" id="PF08668">
    <property type="entry name" value="HDOD"/>
    <property type="match status" value="1"/>
</dbReference>
<evidence type="ECO:0000313" key="4">
    <source>
        <dbReference type="Proteomes" id="UP001481413"/>
    </source>
</evidence>
<accession>A0ABP9ZWK9</accession>
<sequence length="584" mass="64613">MQNAALQIPTAAQWEAVLAFRAMPILQNTRDALRRELQNPQVSFDSLVPIAERDPALCWHLLQRAVSHNPGCREQIHGVYNCLSLLGMQELVTLVKNLPTVGDQPEDPSEKMYQQALYTAHMAGCLAAQWASAKGAPTNTAYWSAMLAHSILWPWLLLERSSHNWLHFLSEGDDLVTASRKVFGHSPDNWKRLVRRHNLPDSVADIFQRDKLPDARDWRRLRRQDPRDLDSGRQLIHRSQTESMLALTAAGTAWHLHINPEGDRSQRWLTISSHAQGRRFPALVLESRDVQIKEARLRKSSFASGIGLLATPQPEGLSYPMWLPERETFTPTAATPTNEKPVAETPDTATADTVSPDSVAPEAVTPEKAAPAKNAQIEPRPTTQPEQPQRVTSEPVQHGSAYLKKLMGQLAESPASFGDWHYLMQGVLKGIQLGIGIDHSIVMLPGKNRSALRTVYAENPEGLAPFSTTSIPLQVAPLLRQLMKQQAAVHITPETCERYFKGMPAELANALPKEMMLMSVHAGRDPIGIVIAANSEAAPIPKEQYQRFRQLCNTTSQGLASLRQLSAKAKASSASSSAPVRSSQ</sequence>
<feature type="domain" description="HDOD" evidence="2">
    <location>
        <begin position="23"/>
        <end position="213"/>
    </location>
</feature>
<dbReference type="SUPFAM" id="SSF55781">
    <property type="entry name" value="GAF domain-like"/>
    <property type="match status" value="1"/>
</dbReference>
<proteinExistence type="predicted"/>
<evidence type="ECO:0000259" key="2">
    <source>
        <dbReference type="PROSITE" id="PS51833"/>
    </source>
</evidence>
<dbReference type="InterPro" id="IPR013976">
    <property type="entry name" value="HDOD"/>
</dbReference>
<evidence type="ECO:0000313" key="3">
    <source>
        <dbReference type="EMBL" id="GAA6144522.1"/>
    </source>
</evidence>
<feature type="compositionally biased region" description="Polar residues" evidence="1">
    <location>
        <begin position="347"/>
        <end position="356"/>
    </location>
</feature>
<dbReference type="Proteomes" id="UP001481413">
    <property type="component" value="Unassembled WGS sequence"/>
</dbReference>